<keyword evidence="3" id="KW-0067">ATP-binding</keyword>
<keyword evidence="1" id="KW-0677">Repeat</keyword>
<evidence type="ECO:0000256" key="5">
    <source>
        <dbReference type="ARBA" id="ARBA00061478"/>
    </source>
</evidence>
<dbReference type="CDD" id="cd03221">
    <property type="entry name" value="ABCF_EF-3"/>
    <property type="match status" value="2"/>
</dbReference>
<feature type="compositionally biased region" description="Basic and acidic residues" evidence="6">
    <location>
        <begin position="538"/>
        <end position="549"/>
    </location>
</feature>
<reference evidence="8 9" key="1">
    <citation type="submission" date="2015-09" db="EMBL/GenBank/DDBJ databases">
        <title>Sorangium comparison.</title>
        <authorList>
            <person name="Zaburannyi N."/>
            <person name="Bunk B."/>
            <person name="Overmann J."/>
            <person name="Mueller R."/>
        </authorList>
    </citation>
    <scope>NUCLEOTIDE SEQUENCE [LARGE SCALE GENOMIC DNA]</scope>
    <source>
        <strain evidence="8 9">So ceGT47</strain>
    </source>
</reference>
<dbReference type="Gene3D" id="3.40.50.300">
    <property type="entry name" value="P-loop containing nucleotide triphosphate hydrolases"/>
    <property type="match status" value="2"/>
</dbReference>
<evidence type="ECO:0000313" key="9">
    <source>
        <dbReference type="Proteomes" id="UP000295781"/>
    </source>
</evidence>
<dbReference type="PROSITE" id="PS50893">
    <property type="entry name" value="ABC_TRANSPORTER_2"/>
    <property type="match status" value="2"/>
</dbReference>
<dbReference type="InterPro" id="IPR032781">
    <property type="entry name" value="ABC_tran_Xtn"/>
</dbReference>
<evidence type="ECO:0000313" key="8">
    <source>
        <dbReference type="EMBL" id="AUX25347.1"/>
    </source>
</evidence>
<dbReference type="InterPro" id="IPR017871">
    <property type="entry name" value="ABC_transporter-like_CS"/>
</dbReference>
<comment type="catalytic activity">
    <reaction evidence="4">
        <text>ATP + H2O = ADP + phosphate + H(+)</text>
        <dbReference type="Rhea" id="RHEA:13065"/>
        <dbReference type="ChEBI" id="CHEBI:15377"/>
        <dbReference type="ChEBI" id="CHEBI:15378"/>
        <dbReference type="ChEBI" id="CHEBI:30616"/>
        <dbReference type="ChEBI" id="CHEBI:43474"/>
        <dbReference type="ChEBI" id="CHEBI:456216"/>
    </reaction>
</comment>
<feature type="domain" description="ABC transporter" evidence="7">
    <location>
        <begin position="4"/>
        <end position="265"/>
    </location>
</feature>
<evidence type="ECO:0000259" key="7">
    <source>
        <dbReference type="PROSITE" id="PS50893"/>
    </source>
</evidence>
<gene>
    <name evidence="8" type="ORF">SOCEGT47_058910</name>
</gene>
<dbReference type="RefSeq" id="WP_129352199.1">
    <property type="nucleotide sequence ID" value="NZ_CP012670.1"/>
</dbReference>
<dbReference type="PANTHER" id="PTHR42855:SF1">
    <property type="entry name" value="ABC TRANSPORTER DOMAIN-CONTAINING PROTEIN"/>
    <property type="match status" value="1"/>
</dbReference>
<dbReference type="InterPro" id="IPR003593">
    <property type="entry name" value="AAA+_ATPase"/>
</dbReference>
<feature type="region of interest" description="Disordered" evidence="6">
    <location>
        <begin position="538"/>
        <end position="625"/>
    </location>
</feature>
<dbReference type="FunFam" id="3.40.50.300:FF:000309">
    <property type="entry name" value="ABC transporter ATP-binding protein"/>
    <property type="match status" value="1"/>
</dbReference>
<dbReference type="GO" id="GO:0005524">
    <property type="term" value="F:ATP binding"/>
    <property type="evidence" value="ECO:0007669"/>
    <property type="project" value="UniProtKB-KW"/>
</dbReference>
<dbReference type="PANTHER" id="PTHR42855">
    <property type="entry name" value="ABC TRANSPORTER ATP-BINDING SUBUNIT"/>
    <property type="match status" value="1"/>
</dbReference>
<dbReference type="GO" id="GO:0016887">
    <property type="term" value="F:ATP hydrolysis activity"/>
    <property type="evidence" value="ECO:0007669"/>
    <property type="project" value="InterPro"/>
</dbReference>
<accession>A0A4P2Q760</accession>
<dbReference type="PROSITE" id="PS00211">
    <property type="entry name" value="ABC_TRANSPORTER_1"/>
    <property type="match status" value="1"/>
</dbReference>
<evidence type="ECO:0000256" key="1">
    <source>
        <dbReference type="ARBA" id="ARBA00022737"/>
    </source>
</evidence>
<dbReference type="EMBL" id="CP012670">
    <property type="protein sequence ID" value="AUX25347.1"/>
    <property type="molecule type" value="Genomic_DNA"/>
</dbReference>
<dbReference type="Proteomes" id="UP000295781">
    <property type="component" value="Chromosome"/>
</dbReference>
<organism evidence="8 9">
    <name type="scientific">Sorangium cellulosum</name>
    <name type="common">Polyangium cellulosum</name>
    <dbReference type="NCBI Taxonomy" id="56"/>
    <lineage>
        <taxon>Bacteria</taxon>
        <taxon>Pseudomonadati</taxon>
        <taxon>Myxococcota</taxon>
        <taxon>Polyangia</taxon>
        <taxon>Polyangiales</taxon>
        <taxon>Polyangiaceae</taxon>
        <taxon>Sorangium</taxon>
    </lineage>
</organism>
<dbReference type="InterPro" id="IPR027417">
    <property type="entry name" value="P-loop_NTPase"/>
</dbReference>
<feature type="domain" description="ABC transporter" evidence="7">
    <location>
        <begin position="325"/>
        <end position="539"/>
    </location>
</feature>
<comment type="similarity">
    <text evidence="5">Belongs to the ABC transporter superfamily. ABCF family. Uup subfamily.</text>
</comment>
<dbReference type="AlphaFoldDB" id="A0A4P2Q760"/>
<proteinExistence type="inferred from homology"/>
<evidence type="ECO:0000256" key="6">
    <source>
        <dbReference type="SAM" id="MobiDB-lite"/>
    </source>
</evidence>
<dbReference type="SUPFAM" id="SSF52540">
    <property type="entry name" value="P-loop containing nucleoside triphosphate hydrolases"/>
    <property type="match status" value="2"/>
</dbReference>
<dbReference type="Pfam" id="PF00005">
    <property type="entry name" value="ABC_tran"/>
    <property type="match status" value="2"/>
</dbReference>
<dbReference type="GO" id="GO:0003676">
    <property type="term" value="F:nucleic acid binding"/>
    <property type="evidence" value="ECO:0007669"/>
    <property type="project" value="UniProtKB-ARBA"/>
</dbReference>
<name>A0A4P2Q760_SORCE</name>
<dbReference type="InterPro" id="IPR051309">
    <property type="entry name" value="ABCF_ATPase"/>
</dbReference>
<sequence>MTVLQVADLSFGYGADKLFQGITFSLEHGQRAALVAPNGAGKSTLLRLVARELAPDTGSVVIRKGVRVAYFRQSHELHAQGTVLDAFLSGFSEVLELRHALTAAQHAAASGSEADLARLSDLTDRYHIAGGDDLERRVEIIAAHLGFRPADMDRPVSSLSGGERGRLQLGVVLAIEPDLLLLDEPTNHLDIETITWLEKHLAGLAGALLCVSHDRAFLDAVCPSTMELGHRSFRVYPLRYSDYAVAREEDLARERELAERQEAFVAKTEEFIRRNIAGQKTKQAQSRRKMLEKLDTVERPEDVWATAERVRFRFAPAPRSGDIVLDARGLGASRGGRALFSGVELLLRRGDRVGVVGPNGSGKSTLLKLLAGAGAPEDQGEVRRGTNLCQGYFDQHLGSLDPARTAVEEIRSVRADMNVDATRQYLSRFRFYGDDALRKVQGFSGGERSRLALAKLLLEPRNLLFLDEPTNHLDIPAAEILEEALTGFEGTVVLVSHDRRFLEGVTTRVVAVRDGQVDVYPGGFRDYRDHLEKLAADAAREEEAAREAARAPAQGARGGRGAAPAAAPRDEARAAAGDRSGKPARAVRRSGSTMPPTGDAGDAAARRRAFESDKATARAAERKRKRVKELEAEIAAGESQLAAMREELKKDPGGDWAKLAEAARKEQALAKRVDEAMAEWMALSEELGASATAGGGA</sequence>
<dbReference type="Pfam" id="PF12848">
    <property type="entry name" value="ABC_tran_Xtn"/>
    <property type="match status" value="1"/>
</dbReference>
<dbReference type="FunFam" id="3.40.50.300:FF:000011">
    <property type="entry name" value="Putative ABC transporter ATP-binding component"/>
    <property type="match status" value="1"/>
</dbReference>
<evidence type="ECO:0000256" key="4">
    <source>
        <dbReference type="ARBA" id="ARBA00049360"/>
    </source>
</evidence>
<evidence type="ECO:0000256" key="2">
    <source>
        <dbReference type="ARBA" id="ARBA00022741"/>
    </source>
</evidence>
<dbReference type="SMART" id="SM00382">
    <property type="entry name" value="AAA"/>
    <property type="match status" value="2"/>
</dbReference>
<evidence type="ECO:0000256" key="3">
    <source>
        <dbReference type="ARBA" id="ARBA00022840"/>
    </source>
</evidence>
<protein>
    <submittedName>
        <fullName evidence="8">ABC transporter</fullName>
    </submittedName>
</protein>
<keyword evidence="2" id="KW-0547">Nucleotide-binding</keyword>
<feature type="compositionally biased region" description="Basic and acidic residues" evidence="6">
    <location>
        <begin position="604"/>
        <end position="620"/>
    </location>
</feature>
<dbReference type="InterPro" id="IPR003439">
    <property type="entry name" value="ABC_transporter-like_ATP-bd"/>
</dbReference>
<dbReference type="OrthoDB" id="9801441at2"/>